<organism evidence="10 12">
    <name type="scientific">Clostridium formicaceticum</name>
    <dbReference type="NCBI Taxonomy" id="1497"/>
    <lineage>
        <taxon>Bacteria</taxon>
        <taxon>Bacillati</taxon>
        <taxon>Bacillota</taxon>
        <taxon>Clostridia</taxon>
        <taxon>Eubacteriales</taxon>
        <taxon>Clostridiaceae</taxon>
        <taxon>Clostridium</taxon>
    </lineage>
</organism>
<dbReference type="PROSITE" id="PS00211">
    <property type="entry name" value="ABC_TRANSPORTER_1"/>
    <property type="match status" value="1"/>
</dbReference>
<evidence type="ECO:0000256" key="3">
    <source>
        <dbReference type="ARBA" id="ARBA00022741"/>
    </source>
</evidence>
<keyword evidence="11" id="KW-1185">Reference proteome</keyword>
<dbReference type="NCBIfam" id="TIGR02315">
    <property type="entry name" value="ABC_phnC"/>
    <property type="match status" value="1"/>
</dbReference>
<reference evidence="10 12" key="2">
    <citation type="submission" date="2017-03" db="EMBL/GenBank/DDBJ databases">
        <title>Complete sequence of Clostridium formicaceticum DSM 92.</title>
        <authorList>
            <person name="Poehlein A."/>
            <person name="Karl M."/>
            <person name="Bengelsdorf F.R."/>
            <person name="Duerre P."/>
            <person name="Daniel R."/>
        </authorList>
    </citation>
    <scope>NUCLEOTIDE SEQUENCE [LARGE SCALE GENOMIC DNA]</scope>
    <source>
        <strain evidence="10 12">DSM 92</strain>
    </source>
</reference>
<gene>
    <name evidence="10" type="primary">phnC_1</name>
    <name evidence="9" type="ORF">BJL90_09660</name>
    <name evidence="10" type="ORF">CLFO_08350</name>
</gene>
<dbReference type="PROSITE" id="PS50893">
    <property type="entry name" value="ABC_TRANSPORTER_2"/>
    <property type="match status" value="1"/>
</dbReference>
<dbReference type="InterPro" id="IPR017871">
    <property type="entry name" value="ABC_transporter-like_CS"/>
</dbReference>
<evidence type="ECO:0000256" key="6">
    <source>
        <dbReference type="ARBA" id="ARBA00022967"/>
    </source>
</evidence>
<dbReference type="Pfam" id="PF00005">
    <property type="entry name" value="ABC_tran"/>
    <property type="match status" value="1"/>
</dbReference>
<dbReference type="AlphaFoldDB" id="A0AAC9RK57"/>
<dbReference type="Proteomes" id="UP000192478">
    <property type="component" value="Chromosome"/>
</dbReference>
<keyword evidence="10" id="KW-0378">Hydrolase</keyword>
<evidence type="ECO:0000313" key="9">
    <source>
        <dbReference type="EMBL" id="AOY76145.1"/>
    </source>
</evidence>
<evidence type="ECO:0000313" key="10">
    <source>
        <dbReference type="EMBL" id="ARE86513.1"/>
    </source>
</evidence>
<accession>A0AAC9RK57</accession>
<keyword evidence="1" id="KW-0813">Transport</keyword>
<dbReference type="GO" id="GO:0016020">
    <property type="term" value="C:membrane"/>
    <property type="evidence" value="ECO:0007669"/>
    <property type="project" value="InterPro"/>
</dbReference>
<dbReference type="EC" id="3.6.3.27" evidence="10"/>
<dbReference type="KEGG" id="cfm:BJL90_09660"/>
<feature type="domain" description="ABC transporter" evidence="8">
    <location>
        <begin position="3"/>
        <end position="243"/>
    </location>
</feature>
<evidence type="ECO:0000256" key="1">
    <source>
        <dbReference type="ARBA" id="ARBA00022448"/>
    </source>
</evidence>
<dbReference type="SUPFAM" id="SSF52540">
    <property type="entry name" value="P-loop containing nucleoside triphosphate hydrolases"/>
    <property type="match status" value="1"/>
</dbReference>
<dbReference type="RefSeq" id="WP_070967159.1">
    <property type="nucleotide sequence ID" value="NZ_CP017603.1"/>
</dbReference>
<dbReference type="InterPro" id="IPR003439">
    <property type="entry name" value="ABC_transporter-like_ATP-bd"/>
</dbReference>
<dbReference type="InterPro" id="IPR050086">
    <property type="entry name" value="MetN_ABC_transporter-like"/>
</dbReference>
<evidence type="ECO:0000259" key="8">
    <source>
        <dbReference type="PROSITE" id="PS50893"/>
    </source>
</evidence>
<dbReference type="SMART" id="SM00382">
    <property type="entry name" value="AAA"/>
    <property type="match status" value="1"/>
</dbReference>
<evidence type="ECO:0000256" key="2">
    <source>
        <dbReference type="ARBA" id="ARBA00022475"/>
    </source>
</evidence>
<dbReference type="InterPro" id="IPR027417">
    <property type="entry name" value="P-loop_NTPase"/>
</dbReference>
<evidence type="ECO:0000256" key="7">
    <source>
        <dbReference type="ARBA" id="ARBA00023136"/>
    </source>
</evidence>
<name>A0AAC9RK57_9CLOT</name>
<protein>
    <submittedName>
        <fullName evidence="10">Phosphate-import ATP-binding protein PhnC</fullName>
        <ecNumber evidence="10">3.6.3.27</ecNumber>
    </submittedName>
    <submittedName>
        <fullName evidence="9">Phosphonate ABC transporter ATP-binding protein</fullName>
    </submittedName>
</protein>
<dbReference type="EMBL" id="CP017603">
    <property type="protein sequence ID" value="AOY76145.1"/>
    <property type="molecule type" value="Genomic_DNA"/>
</dbReference>
<dbReference type="InterPro" id="IPR003593">
    <property type="entry name" value="AAA+_ATPase"/>
</dbReference>
<dbReference type="Proteomes" id="UP000177894">
    <property type="component" value="Chromosome"/>
</dbReference>
<dbReference type="PANTHER" id="PTHR43166:SF6">
    <property type="entry name" value="PHOSPHONATES IMPORT ATP-BINDING PROTEIN PHNC"/>
    <property type="match status" value="1"/>
</dbReference>
<dbReference type="EMBL" id="CP020559">
    <property type="protein sequence ID" value="ARE86513.1"/>
    <property type="molecule type" value="Genomic_DNA"/>
</dbReference>
<keyword evidence="4 10" id="KW-0067">ATP-binding</keyword>
<proteinExistence type="predicted"/>
<dbReference type="InterPro" id="IPR012693">
    <property type="entry name" value="ABC_transpr_PhnC"/>
</dbReference>
<sequence>MQLIIENLKKHYDKKETFALNNINLDIHQGEFISILGLSGSGKSTFIRCINRLIDPTEGKIYFEGQEITKLKGEALRLYRRNLAMIFQHYNLIPRMKVLTNVLVGRFGYLSPLQILFKKFPQEDLLKAKEALKKVGLSSFVERPIKTLSGGQQQRVGIARALIQEPKIILGDEPVSSLDPVTAKEVMLLLKEINEKEKITMIINLHSVELAKVFSKRIIGLNGGNIVFDGPPSALDEAEINRIYR</sequence>
<evidence type="ECO:0000256" key="5">
    <source>
        <dbReference type="ARBA" id="ARBA00022885"/>
    </source>
</evidence>
<keyword evidence="5" id="KW-0918">Phosphonate transport</keyword>
<evidence type="ECO:0000313" key="12">
    <source>
        <dbReference type="Proteomes" id="UP000192478"/>
    </source>
</evidence>
<keyword evidence="6" id="KW-1278">Translocase</keyword>
<reference evidence="9 11" key="1">
    <citation type="submission" date="2016-10" db="EMBL/GenBank/DDBJ databases">
        <title>Complete Genome Sequence of Acetogen Clostridium formicoaceticum ATCC 27076.</title>
        <authorList>
            <person name="Bao T."/>
            <person name="Cheng C."/>
            <person name="Zhao J."/>
            <person name="Yang S.-T."/>
            <person name="Wang J."/>
            <person name="Wang M."/>
        </authorList>
    </citation>
    <scope>NUCLEOTIDE SEQUENCE [LARGE SCALE GENOMIC DNA]</scope>
    <source>
        <strain evidence="9 11">ATCC 27076</strain>
    </source>
</reference>
<dbReference type="GO" id="GO:0016887">
    <property type="term" value="F:ATP hydrolysis activity"/>
    <property type="evidence" value="ECO:0007669"/>
    <property type="project" value="InterPro"/>
</dbReference>
<dbReference type="GO" id="GO:0015416">
    <property type="term" value="F:ABC-type phosphonate transporter activity"/>
    <property type="evidence" value="ECO:0007669"/>
    <property type="project" value="InterPro"/>
</dbReference>
<evidence type="ECO:0000256" key="4">
    <source>
        <dbReference type="ARBA" id="ARBA00022840"/>
    </source>
</evidence>
<dbReference type="GO" id="GO:0005524">
    <property type="term" value="F:ATP binding"/>
    <property type="evidence" value="ECO:0007669"/>
    <property type="project" value="UniProtKB-KW"/>
</dbReference>
<dbReference type="CDD" id="cd03256">
    <property type="entry name" value="ABC_PhnC_transporter"/>
    <property type="match status" value="1"/>
</dbReference>
<dbReference type="Gene3D" id="3.40.50.300">
    <property type="entry name" value="P-loop containing nucleotide triphosphate hydrolases"/>
    <property type="match status" value="1"/>
</dbReference>
<keyword evidence="3" id="KW-0547">Nucleotide-binding</keyword>
<evidence type="ECO:0000313" key="11">
    <source>
        <dbReference type="Proteomes" id="UP000177894"/>
    </source>
</evidence>
<dbReference type="PANTHER" id="PTHR43166">
    <property type="entry name" value="AMINO ACID IMPORT ATP-BINDING PROTEIN"/>
    <property type="match status" value="1"/>
</dbReference>
<keyword evidence="2" id="KW-1003">Cell membrane</keyword>
<keyword evidence="7" id="KW-0472">Membrane</keyword>